<name>A0AAE4ZB50_9BACT</name>
<gene>
    <name evidence="1" type="ORF">GWO12_17140</name>
</gene>
<comment type="caution">
    <text evidence="1">The sequence shown here is derived from an EMBL/GenBank/DDBJ whole genome shotgun (WGS) entry which is preliminary data.</text>
</comment>
<sequence length="69" mass="7521">MPSDPTVTQESRTQKVAIAVTPSEKDAIDIYVKVHRPEGGASGLLRDKPFQEVVTAGRKMLDRLAEDVA</sequence>
<accession>A0AAE4ZB50</accession>
<dbReference type="AlphaFoldDB" id="A0AAE4ZB50"/>
<proteinExistence type="predicted"/>
<evidence type="ECO:0000313" key="2">
    <source>
        <dbReference type="Proteomes" id="UP000702544"/>
    </source>
</evidence>
<organism evidence="1 2">
    <name type="scientific">Candidatus Kutchimonas denitrificans</name>
    <dbReference type="NCBI Taxonomy" id="3056748"/>
    <lineage>
        <taxon>Bacteria</taxon>
        <taxon>Pseudomonadati</taxon>
        <taxon>Gemmatimonadota</taxon>
        <taxon>Gemmatimonadia</taxon>
        <taxon>Candidatus Palauibacterales</taxon>
        <taxon>Candidatus Palauibacteraceae</taxon>
        <taxon>Candidatus Kutchimonas</taxon>
    </lineage>
</organism>
<dbReference type="Proteomes" id="UP000702544">
    <property type="component" value="Unassembled WGS sequence"/>
</dbReference>
<dbReference type="EMBL" id="JAACAK010000148">
    <property type="protein sequence ID" value="NIR76804.1"/>
    <property type="molecule type" value="Genomic_DNA"/>
</dbReference>
<reference evidence="1 2" key="1">
    <citation type="submission" date="2020-01" db="EMBL/GenBank/DDBJ databases">
        <title>Genomes assembled from Gulf of Kutch pelagic sediment metagenomes.</title>
        <authorList>
            <person name="Chandrashekar M."/>
            <person name="Mahajan M.S."/>
            <person name="Dave K.J."/>
            <person name="Vatsa P."/>
            <person name="Nathani N.M."/>
        </authorList>
    </citation>
    <scope>NUCLEOTIDE SEQUENCE [LARGE SCALE GENOMIC DNA]</scope>
    <source>
        <strain evidence="1">KS3-K002</strain>
    </source>
</reference>
<evidence type="ECO:0000313" key="1">
    <source>
        <dbReference type="EMBL" id="NIR76804.1"/>
    </source>
</evidence>
<protein>
    <submittedName>
        <fullName evidence="1">Uncharacterized protein</fullName>
    </submittedName>
</protein>